<dbReference type="SUPFAM" id="SSF47413">
    <property type="entry name" value="lambda repressor-like DNA-binding domains"/>
    <property type="match status" value="1"/>
</dbReference>
<feature type="domain" description="HTH cro/C1-type" evidence="3">
    <location>
        <begin position="11"/>
        <end position="66"/>
    </location>
</feature>
<proteinExistence type="predicted"/>
<dbReference type="PANTHER" id="PTHR46797">
    <property type="entry name" value="HTH-TYPE TRANSCRIPTIONAL REGULATOR"/>
    <property type="match status" value="1"/>
</dbReference>
<dbReference type="Proteomes" id="UP001618531">
    <property type="component" value="Unassembled WGS sequence"/>
</dbReference>
<evidence type="ECO:0000256" key="1">
    <source>
        <dbReference type="ARBA" id="ARBA00023125"/>
    </source>
</evidence>
<reference evidence="4 5" key="1">
    <citation type="submission" date="2024-11" db="EMBL/GenBank/DDBJ databases">
        <title>Identification and Characterization of a Novel Fosfomycin Bacillithiol Transferase FosB8 in Paenibacillus illinoisensis.</title>
        <authorList>
            <person name="Lu W."/>
        </authorList>
    </citation>
    <scope>NUCLEOTIDE SEQUENCE [LARGE SCALE GENOMIC DNA]</scope>
    <source>
        <strain evidence="4 5">WP77</strain>
    </source>
</reference>
<keyword evidence="2" id="KW-0175">Coiled coil</keyword>
<evidence type="ECO:0000313" key="5">
    <source>
        <dbReference type="Proteomes" id="UP001618531"/>
    </source>
</evidence>
<feature type="coiled-coil region" evidence="2">
    <location>
        <begin position="49"/>
        <end position="76"/>
    </location>
</feature>
<name>A0ABW8I4B8_9BACL</name>
<evidence type="ECO:0000256" key="2">
    <source>
        <dbReference type="SAM" id="Coils"/>
    </source>
</evidence>
<protein>
    <submittedName>
        <fullName evidence="4">Helix-turn-helix domain-containing protein</fullName>
    </submittedName>
</protein>
<dbReference type="InterPro" id="IPR050807">
    <property type="entry name" value="TransReg_Diox_bact_type"/>
</dbReference>
<dbReference type="SMART" id="SM00530">
    <property type="entry name" value="HTH_XRE"/>
    <property type="match status" value="1"/>
</dbReference>
<dbReference type="InterPro" id="IPR010982">
    <property type="entry name" value="Lambda_DNA-bd_dom_sf"/>
</dbReference>
<gene>
    <name evidence="4" type="ORF">ACINKY_30275</name>
</gene>
<dbReference type="Pfam" id="PF01381">
    <property type="entry name" value="HTH_3"/>
    <property type="match status" value="1"/>
</dbReference>
<dbReference type="PROSITE" id="PS50943">
    <property type="entry name" value="HTH_CROC1"/>
    <property type="match status" value="1"/>
</dbReference>
<dbReference type="Gene3D" id="1.10.260.40">
    <property type="entry name" value="lambda repressor-like DNA-binding domains"/>
    <property type="match status" value="1"/>
</dbReference>
<dbReference type="InterPro" id="IPR001387">
    <property type="entry name" value="Cro/C1-type_HTH"/>
</dbReference>
<accession>A0ABW8I4B8</accession>
<dbReference type="PANTHER" id="PTHR46797:SF1">
    <property type="entry name" value="METHYLPHOSPHONATE SYNTHASE"/>
    <property type="match status" value="1"/>
</dbReference>
<dbReference type="CDD" id="cd00093">
    <property type="entry name" value="HTH_XRE"/>
    <property type="match status" value="1"/>
</dbReference>
<organism evidence="4 5">
    <name type="scientific">Paenibacillus illinoisensis</name>
    <dbReference type="NCBI Taxonomy" id="59845"/>
    <lineage>
        <taxon>Bacteria</taxon>
        <taxon>Bacillati</taxon>
        <taxon>Bacillota</taxon>
        <taxon>Bacilli</taxon>
        <taxon>Bacillales</taxon>
        <taxon>Paenibacillaceae</taxon>
        <taxon>Paenibacillus</taxon>
    </lineage>
</organism>
<keyword evidence="5" id="KW-1185">Reference proteome</keyword>
<dbReference type="EMBL" id="JBIYSL010000015">
    <property type="protein sequence ID" value="MFK0526506.1"/>
    <property type="molecule type" value="Genomic_DNA"/>
</dbReference>
<sequence>MIKEVRVIYKLKKKRKEKGWTQLKLSEKSGVPQPTISQIEKGNRKYPTHENIRKLAKALEVDIRELEDESEDTATV</sequence>
<comment type="caution">
    <text evidence="4">The sequence shown here is derived from an EMBL/GenBank/DDBJ whole genome shotgun (WGS) entry which is preliminary data.</text>
</comment>
<keyword evidence="1" id="KW-0238">DNA-binding</keyword>
<evidence type="ECO:0000259" key="3">
    <source>
        <dbReference type="PROSITE" id="PS50943"/>
    </source>
</evidence>
<evidence type="ECO:0000313" key="4">
    <source>
        <dbReference type="EMBL" id="MFK0526506.1"/>
    </source>
</evidence>